<dbReference type="EMBL" id="SPRH01000048">
    <property type="protein sequence ID" value="TIB97424.1"/>
    <property type="molecule type" value="Genomic_DNA"/>
</dbReference>
<dbReference type="Proteomes" id="UP000307169">
    <property type="component" value="Unassembled WGS sequence"/>
</dbReference>
<organism evidence="1 2">
    <name type="scientific">Wallemia mellicola</name>
    <dbReference type="NCBI Taxonomy" id="1708541"/>
    <lineage>
        <taxon>Eukaryota</taxon>
        <taxon>Fungi</taxon>
        <taxon>Dikarya</taxon>
        <taxon>Basidiomycota</taxon>
        <taxon>Wallemiomycotina</taxon>
        <taxon>Wallemiomycetes</taxon>
        <taxon>Wallemiales</taxon>
        <taxon>Wallemiaceae</taxon>
        <taxon>Wallemia</taxon>
    </lineage>
</organism>
<proteinExistence type="predicted"/>
<accession>A0A4T0NJZ6</accession>
<gene>
    <name evidence="1" type="ORF">E3Q17_03417</name>
</gene>
<sequence length="259" mass="29956">MSSIEATIDLLERLDKNPNNDNFLEALRFLVNLDYNTTVYLTLTQYILNSNHLNYADLLGFFKTLTQVKIQRHLTLNGLLDVLDKLNLRASLKVSYLAGIMMALDSSRNEEIDDIQDMLICEIEDSLLYEVDSLLDNSYIKTLVMILPQIRTNKLKLMDINLLRNFFVKVLIESFKLDNHNDNIHLQSKEIKERPLYTSIPSISRILSRFCTLWSHQNTNNLENLLEGLLQISIQHERLLSSFSFSELDKGGYTFSSSD</sequence>
<protein>
    <submittedName>
        <fullName evidence="1">Uncharacterized protein</fullName>
    </submittedName>
</protein>
<comment type="caution">
    <text evidence="1">The sequence shown here is derived from an EMBL/GenBank/DDBJ whole genome shotgun (WGS) entry which is preliminary data.</text>
</comment>
<dbReference type="AlphaFoldDB" id="A0A4T0NJZ6"/>
<reference evidence="1 2" key="1">
    <citation type="submission" date="2019-03" db="EMBL/GenBank/DDBJ databases">
        <title>Sequencing 25 genomes of Wallemia mellicola.</title>
        <authorList>
            <person name="Gostincar C."/>
        </authorList>
    </citation>
    <scope>NUCLEOTIDE SEQUENCE [LARGE SCALE GENOMIC DNA]</scope>
    <source>
        <strain evidence="1 2">EXF-1262</strain>
    </source>
</reference>
<evidence type="ECO:0000313" key="2">
    <source>
        <dbReference type="Proteomes" id="UP000307169"/>
    </source>
</evidence>
<evidence type="ECO:0000313" key="1">
    <source>
        <dbReference type="EMBL" id="TIB97424.1"/>
    </source>
</evidence>
<name>A0A4T0NJZ6_9BASI</name>